<accession>A0A6M6DXY7</accession>
<evidence type="ECO:0000256" key="1">
    <source>
        <dbReference type="SAM" id="MobiDB-lite"/>
    </source>
</evidence>
<dbReference type="AlphaFoldDB" id="A0A6M6DXY7"/>
<dbReference type="Proteomes" id="UP000501076">
    <property type="component" value="Chromosome"/>
</dbReference>
<gene>
    <name evidence="2" type="ORF">FDZ14_19035</name>
</gene>
<name>A0A6M6DXY7_PRIMG</name>
<dbReference type="RefSeq" id="WP_171777423.1">
    <property type="nucleotide sequence ID" value="NZ_CP045272.1"/>
</dbReference>
<proteinExistence type="predicted"/>
<organism evidence="2 3">
    <name type="scientific">Priestia megaterium</name>
    <name type="common">Bacillus megaterium</name>
    <dbReference type="NCBI Taxonomy" id="1404"/>
    <lineage>
        <taxon>Bacteria</taxon>
        <taxon>Bacillati</taxon>
        <taxon>Bacillota</taxon>
        <taxon>Bacilli</taxon>
        <taxon>Bacillales</taxon>
        <taxon>Bacillaceae</taxon>
        <taxon>Priestia</taxon>
    </lineage>
</organism>
<protein>
    <submittedName>
        <fullName evidence="2">Uncharacterized protein</fullName>
    </submittedName>
</protein>
<dbReference type="EMBL" id="CP045272">
    <property type="protein sequence ID" value="QJX78164.1"/>
    <property type="molecule type" value="Genomic_DNA"/>
</dbReference>
<feature type="compositionally biased region" description="Basic and acidic residues" evidence="1">
    <location>
        <begin position="7"/>
        <end position="22"/>
    </location>
</feature>
<evidence type="ECO:0000313" key="3">
    <source>
        <dbReference type="Proteomes" id="UP000501076"/>
    </source>
</evidence>
<reference evidence="2 3" key="1">
    <citation type="submission" date="2019-10" db="EMBL/GenBank/DDBJ databases">
        <title>Complete genome sequences for adaption low water activity.</title>
        <authorList>
            <person name="Zhao L."/>
            <person name="Zhong J."/>
        </authorList>
    </citation>
    <scope>NUCLEOTIDE SEQUENCE [LARGE SCALE GENOMIC DNA]</scope>
    <source>
        <strain evidence="2 3">FDU301</strain>
    </source>
</reference>
<sequence>MITQQEHLFDTKGLEMNKETPKQTKTIKHKIFSHRAKTFEPTLILYRNTLAFIVNVITIGGFKL</sequence>
<feature type="region of interest" description="Disordered" evidence="1">
    <location>
        <begin position="1"/>
        <end position="27"/>
    </location>
</feature>
<evidence type="ECO:0000313" key="2">
    <source>
        <dbReference type="EMBL" id="QJX78164.1"/>
    </source>
</evidence>